<accession>A0A7V8L432</accession>
<evidence type="ECO:0000313" key="2">
    <source>
        <dbReference type="Proteomes" id="UP000053038"/>
    </source>
</evidence>
<dbReference type="SUPFAM" id="SSF53254">
    <property type="entry name" value="Phosphoglycerate mutase-like"/>
    <property type="match status" value="1"/>
</dbReference>
<reference evidence="1 2" key="1">
    <citation type="submission" date="2014-10" db="EMBL/GenBank/DDBJ databases">
        <title>Genome sequence of Pectobacterium carotovorum M022.</title>
        <authorList>
            <person name="Chan K.-G."/>
            <person name="Tan W.-S."/>
        </authorList>
    </citation>
    <scope>NUCLEOTIDE SEQUENCE [LARGE SCALE GENOMIC DNA]</scope>
    <source>
        <strain evidence="1 2">M022</strain>
    </source>
</reference>
<organism evidence="1 2">
    <name type="scientific">Pectobacterium fontis</name>
    <dbReference type="NCBI Taxonomy" id="2558042"/>
    <lineage>
        <taxon>Bacteria</taxon>
        <taxon>Pseudomonadati</taxon>
        <taxon>Pseudomonadota</taxon>
        <taxon>Gammaproteobacteria</taxon>
        <taxon>Enterobacterales</taxon>
        <taxon>Pectobacteriaceae</taxon>
        <taxon>Pectobacterium</taxon>
    </lineage>
</organism>
<evidence type="ECO:0008006" key="3">
    <source>
        <dbReference type="Google" id="ProtNLM"/>
    </source>
</evidence>
<dbReference type="InterPro" id="IPR029033">
    <property type="entry name" value="His_PPase_superfam"/>
</dbReference>
<dbReference type="OrthoDB" id="9156506at2"/>
<dbReference type="RefSeq" id="WP_039353149.1">
    <property type="nucleotide sequence ID" value="NZ_JSXC01000048.1"/>
</dbReference>
<dbReference type="Proteomes" id="UP000053038">
    <property type="component" value="Unassembled WGS sequence"/>
</dbReference>
<dbReference type="AlphaFoldDB" id="A0A7V8L432"/>
<name>A0A7V8L432_9GAMM</name>
<comment type="caution">
    <text evidence="1">The sequence shown here is derived from an EMBL/GenBank/DDBJ whole genome shotgun (WGS) entry which is preliminary data.</text>
</comment>
<proteinExistence type="predicted"/>
<keyword evidence="2" id="KW-1185">Reference proteome</keyword>
<gene>
    <name evidence="1" type="ORF">OI69_16985</name>
</gene>
<protein>
    <recommendedName>
        <fullName evidence="3">Histidine phosphatase family protein</fullName>
    </recommendedName>
</protein>
<sequence length="184" mass="20947">MKIILIRHGKPNVNITKKLSSDEMVLWIDNYDKSEVSENPPSYLSTNISIGKSFVIASSLPRTLTSLKMMGIKPDITDPIFSEAQLPAFNHSWLRLSPMVYVFLFRILWFLGFSKNVESYYSATLRSKLAATRLVSFAQKAPSVSLMGHGIMNRMIGSRLERKGFRKTKTLGKSYWGLTIYEKD</sequence>
<evidence type="ECO:0000313" key="1">
    <source>
        <dbReference type="EMBL" id="KHN49821.1"/>
    </source>
</evidence>
<dbReference type="EMBL" id="JSXC01000048">
    <property type="protein sequence ID" value="KHN49821.1"/>
    <property type="molecule type" value="Genomic_DNA"/>
</dbReference>